<accession>A0A839Q5W7</accession>
<protein>
    <recommendedName>
        <fullName evidence="3">Teichuronopeptide biosynthesis TupA-like protein</fullName>
    </recommendedName>
</protein>
<organism evidence="1 2">
    <name type="scientific">Mycolicibacterium iranicum</name>
    <name type="common">Mycobacterium iranicum</name>
    <dbReference type="NCBI Taxonomy" id="912594"/>
    <lineage>
        <taxon>Bacteria</taxon>
        <taxon>Bacillati</taxon>
        <taxon>Actinomycetota</taxon>
        <taxon>Actinomycetes</taxon>
        <taxon>Mycobacteriales</taxon>
        <taxon>Mycobacteriaceae</taxon>
        <taxon>Mycolicibacterium</taxon>
    </lineage>
</organism>
<dbReference type="InterPro" id="IPR029465">
    <property type="entry name" value="ATPgrasp_TupA"/>
</dbReference>
<dbReference type="RefSeq" id="WP_183467528.1">
    <property type="nucleotide sequence ID" value="NZ_JACHVU010000003.1"/>
</dbReference>
<evidence type="ECO:0000313" key="1">
    <source>
        <dbReference type="EMBL" id="MBB2990274.1"/>
    </source>
</evidence>
<evidence type="ECO:0008006" key="3">
    <source>
        <dbReference type="Google" id="ProtNLM"/>
    </source>
</evidence>
<reference evidence="1 2" key="1">
    <citation type="submission" date="2020-08" db="EMBL/GenBank/DDBJ databases">
        <title>The Agave Microbiome: Exploring the role of microbial communities in plant adaptations to desert environments.</title>
        <authorList>
            <person name="Partida-Martinez L.P."/>
        </authorList>
    </citation>
    <scope>NUCLEOTIDE SEQUENCE [LARGE SCALE GENOMIC DNA]</scope>
    <source>
        <strain evidence="1 2">AT2.18</strain>
    </source>
</reference>
<evidence type="ECO:0000313" key="2">
    <source>
        <dbReference type="Proteomes" id="UP000550501"/>
    </source>
</evidence>
<comment type="caution">
    <text evidence="1">The sequence shown here is derived from an EMBL/GenBank/DDBJ whole genome shotgun (WGS) entry which is preliminary data.</text>
</comment>
<gene>
    <name evidence="1" type="ORF">FHR72_001742</name>
</gene>
<dbReference type="EMBL" id="JACHVU010000003">
    <property type="protein sequence ID" value="MBB2990274.1"/>
    <property type="molecule type" value="Genomic_DNA"/>
</dbReference>
<dbReference type="Proteomes" id="UP000550501">
    <property type="component" value="Unassembled WGS sequence"/>
</dbReference>
<proteinExistence type="predicted"/>
<keyword evidence="2" id="KW-1185">Reference proteome</keyword>
<name>A0A839Q5W7_MYCIR</name>
<sequence length="325" mass="37100">MRFPPPTPSRASGLVDAVRTSWAANRRAAQQGVRRRERSAIVRAVRLWRTRNPDGFREKVRYKMLRDRRDLIVTFADKAAVRGYVAEKVGPQYLPRVFAVVEDPAALHDIDLPEAYVVKPTHGSGTAIVVSEQAPADARLPLYPGSWEYRHVRPEFARRDDVVWIASNWVAQLYGQGPNREWVYGQVPRRVIVEELLANGDGTIPDDYKFFVFHGRCHYIQVDSGRFGRRTQDFFRPDWSHLPLSGGPPNADVEPPRPAHLQEMVSLAECLGAETDFVRVDLYDVEGRIVFGELTSFPAGGDSPFDPECFNDEFGRHWTVPRRYR</sequence>
<dbReference type="Pfam" id="PF14305">
    <property type="entry name" value="ATPgrasp_TupA"/>
    <property type="match status" value="2"/>
</dbReference>
<dbReference type="AlphaFoldDB" id="A0A839Q5W7"/>